<keyword evidence="2" id="KW-1185">Reference proteome</keyword>
<name>A0A2A6C7I0_PRIPA</name>
<reference evidence="2" key="1">
    <citation type="journal article" date="2008" name="Nat. Genet.">
        <title>The Pristionchus pacificus genome provides a unique perspective on nematode lifestyle and parasitism.</title>
        <authorList>
            <person name="Dieterich C."/>
            <person name="Clifton S.W."/>
            <person name="Schuster L.N."/>
            <person name="Chinwalla A."/>
            <person name="Delehaunty K."/>
            <person name="Dinkelacker I."/>
            <person name="Fulton L."/>
            <person name="Fulton R."/>
            <person name="Godfrey J."/>
            <person name="Minx P."/>
            <person name="Mitreva M."/>
            <person name="Roeseler W."/>
            <person name="Tian H."/>
            <person name="Witte H."/>
            <person name="Yang S.P."/>
            <person name="Wilson R.K."/>
            <person name="Sommer R.J."/>
        </authorList>
    </citation>
    <scope>NUCLEOTIDE SEQUENCE [LARGE SCALE GENOMIC DNA]</scope>
    <source>
        <strain evidence="2">PS312</strain>
    </source>
</reference>
<reference evidence="1" key="2">
    <citation type="submission" date="2022-06" db="UniProtKB">
        <authorList>
            <consortium name="EnsemblMetazoa"/>
        </authorList>
    </citation>
    <scope>IDENTIFICATION</scope>
    <source>
        <strain evidence="1">PS312</strain>
    </source>
</reference>
<protein>
    <submittedName>
        <fullName evidence="1">Uncharacterized protein</fullName>
    </submittedName>
</protein>
<proteinExistence type="predicted"/>
<dbReference type="EnsemblMetazoa" id="PPA43629.1">
    <property type="protein sequence ID" value="PPA43629.1"/>
    <property type="gene ID" value="WBGene00281998"/>
</dbReference>
<dbReference type="Proteomes" id="UP000005239">
    <property type="component" value="Unassembled WGS sequence"/>
</dbReference>
<accession>A0A2A6C7I0</accession>
<evidence type="ECO:0000313" key="2">
    <source>
        <dbReference type="Proteomes" id="UP000005239"/>
    </source>
</evidence>
<dbReference type="AlphaFoldDB" id="A0A2A6C7I0"/>
<sequence>MPVPITSYSWYLYRFAYCFDYGLLFENSTQFHFASGVSASKSPSSCSLGVAQLGMRLRLHDDVLRAVEGTEKSTAVPLNRPVLQEEGE</sequence>
<evidence type="ECO:0000313" key="1">
    <source>
        <dbReference type="EnsemblMetazoa" id="PPA43629.1"/>
    </source>
</evidence>
<organism evidence="1 2">
    <name type="scientific">Pristionchus pacificus</name>
    <name type="common">Parasitic nematode worm</name>
    <dbReference type="NCBI Taxonomy" id="54126"/>
    <lineage>
        <taxon>Eukaryota</taxon>
        <taxon>Metazoa</taxon>
        <taxon>Ecdysozoa</taxon>
        <taxon>Nematoda</taxon>
        <taxon>Chromadorea</taxon>
        <taxon>Rhabditida</taxon>
        <taxon>Rhabditina</taxon>
        <taxon>Diplogasteromorpha</taxon>
        <taxon>Diplogasteroidea</taxon>
        <taxon>Neodiplogasteridae</taxon>
        <taxon>Pristionchus</taxon>
    </lineage>
</organism>
<accession>A0A8R1V0T4</accession>
<gene>
    <name evidence="1" type="primary">WBGene00281998</name>
</gene>